<evidence type="ECO:0000313" key="1">
    <source>
        <dbReference type="EMBL" id="EFC45711.1"/>
    </source>
</evidence>
<dbReference type="KEGG" id="ngr:NAEGRDRAFT_66490"/>
<name>D2VC94_NAEGR</name>
<reference evidence="1 2" key="1">
    <citation type="journal article" date="2010" name="Cell">
        <title>The genome of Naegleria gruberi illuminates early eukaryotic versatility.</title>
        <authorList>
            <person name="Fritz-Laylin L.K."/>
            <person name="Prochnik S.E."/>
            <person name="Ginger M.L."/>
            <person name="Dacks J.B."/>
            <person name="Carpenter M.L."/>
            <person name="Field M.C."/>
            <person name="Kuo A."/>
            <person name="Paredez A."/>
            <person name="Chapman J."/>
            <person name="Pham J."/>
            <person name="Shu S."/>
            <person name="Neupane R."/>
            <person name="Cipriano M."/>
            <person name="Mancuso J."/>
            <person name="Tu H."/>
            <person name="Salamov A."/>
            <person name="Lindquist E."/>
            <person name="Shapiro H."/>
            <person name="Lucas S."/>
            <person name="Grigoriev I.V."/>
            <person name="Cande W.Z."/>
            <person name="Fulton C."/>
            <person name="Rokhsar D.S."/>
            <person name="Dawson S.C."/>
        </authorList>
    </citation>
    <scope>NUCLEOTIDE SEQUENCE [LARGE SCALE GENOMIC DNA]</scope>
    <source>
        <strain evidence="1 2">NEG-M</strain>
    </source>
</reference>
<evidence type="ECO:0000313" key="2">
    <source>
        <dbReference type="Proteomes" id="UP000006671"/>
    </source>
</evidence>
<dbReference type="VEuPathDB" id="AmoebaDB:NAEGRDRAFT_66490"/>
<dbReference type="Proteomes" id="UP000006671">
    <property type="component" value="Unassembled WGS sequence"/>
</dbReference>
<protein>
    <submittedName>
        <fullName evidence="1">Predicted protein</fullName>
    </submittedName>
</protein>
<organism evidence="2">
    <name type="scientific">Naegleria gruberi</name>
    <name type="common">Amoeba</name>
    <dbReference type="NCBI Taxonomy" id="5762"/>
    <lineage>
        <taxon>Eukaryota</taxon>
        <taxon>Discoba</taxon>
        <taxon>Heterolobosea</taxon>
        <taxon>Tetramitia</taxon>
        <taxon>Eutetramitia</taxon>
        <taxon>Vahlkampfiidae</taxon>
        <taxon>Naegleria</taxon>
    </lineage>
</organism>
<dbReference type="InParanoid" id="D2VC94"/>
<dbReference type="GeneID" id="8857232"/>
<proteinExistence type="predicted"/>
<dbReference type="EMBL" id="GG738862">
    <property type="protein sequence ID" value="EFC45711.1"/>
    <property type="molecule type" value="Genomic_DNA"/>
</dbReference>
<keyword evidence="2" id="KW-1185">Reference proteome</keyword>
<gene>
    <name evidence="1" type="ORF">NAEGRDRAFT_66490</name>
</gene>
<dbReference type="AlphaFoldDB" id="D2VC94"/>
<accession>D2VC94</accession>
<dbReference type="RefSeq" id="XP_002678455.1">
    <property type="nucleotide sequence ID" value="XM_002678409.1"/>
</dbReference>
<sequence length="378" mass="44035">MGNQHSTPLTPLNQVPLLFPKHIFGGDFILGAVGMKVMSGGNYDKFKGGDFRYYYESNMRDGHKCLFELISNQPMDDIQPHAVNIHSLKLTIQKVNEKNESELMLSLLGDNFGRPYHSLQENRRKIAEINEIVGISQLSYSDRASWDIMMEYLGISGHFQYYSVVPGSDNLEFFREVLKFRVCELVGNGEIPTYRITKFERSELDGMEGQYSTYQLDITKSNFIQRFDYDGHFLEYSEYLNKDENCGVMTITFDREIIYKATYPYDLNANHFSSIPSAQQPIYKAGMKCEIDNRRPSHYSIKFAEKLLSKVLKNEKKMEIQELEQEWFAFCRNDFYNLSMIFNFGNFKHFPDMNLKKALENSSSFPDVIFHTHDNSQL</sequence>